<accession>A0A067MK89</accession>
<feature type="transmembrane region" description="Helical" evidence="1">
    <location>
        <begin position="20"/>
        <end position="45"/>
    </location>
</feature>
<dbReference type="InParanoid" id="A0A067MK89"/>
<dbReference type="Proteomes" id="UP000027195">
    <property type="component" value="Unassembled WGS sequence"/>
</dbReference>
<feature type="transmembrane region" description="Helical" evidence="1">
    <location>
        <begin position="57"/>
        <end position="83"/>
    </location>
</feature>
<evidence type="ECO:0000313" key="3">
    <source>
        <dbReference type="Proteomes" id="UP000027195"/>
    </source>
</evidence>
<gene>
    <name evidence="2" type="ORF">BOTBODRAFT_173102</name>
</gene>
<name>A0A067MK89_BOTB1</name>
<keyword evidence="1" id="KW-0472">Membrane</keyword>
<keyword evidence="1" id="KW-0812">Transmembrane</keyword>
<protein>
    <submittedName>
        <fullName evidence="2">Uncharacterized protein</fullName>
    </submittedName>
</protein>
<sequence length="95" mass="10226">MALSQLLSSRLTLSQLQVTILAAPFWGPTLVTPIPAASILIAAILERSFSRLRFLRPYSLAPILAAAVHTVLVTPCLAIPALFLRLAPSSPFSQF</sequence>
<keyword evidence="1" id="KW-1133">Transmembrane helix</keyword>
<reference evidence="3" key="1">
    <citation type="journal article" date="2014" name="Proc. Natl. Acad. Sci. U.S.A.">
        <title>Extensive sampling of basidiomycete genomes demonstrates inadequacy of the white-rot/brown-rot paradigm for wood decay fungi.</title>
        <authorList>
            <person name="Riley R."/>
            <person name="Salamov A.A."/>
            <person name="Brown D.W."/>
            <person name="Nagy L.G."/>
            <person name="Floudas D."/>
            <person name="Held B.W."/>
            <person name="Levasseur A."/>
            <person name="Lombard V."/>
            <person name="Morin E."/>
            <person name="Otillar R."/>
            <person name="Lindquist E.A."/>
            <person name="Sun H."/>
            <person name="LaButti K.M."/>
            <person name="Schmutz J."/>
            <person name="Jabbour D."/>
            <person name="Luo H."/>
            <person name="Baker S.E."/>
            <person name="Pisabarro A.G."/>
            <person name="Walton J.D."/>
            <person name="Blanchette R.A."/>
            <person name="Henrissat B."/>
            <person name="Martin F."/>
            <person name="Cullen D."/>
            <person name="Hibbett D.S."/>
            <person name="Grigoriev I.V."/>
        </authorList>
    </citation>
    <scope>NUCLEOTIDE SEQUENCE [LARGE SCALE GENOMIC DNA]</scope>
    <source>
        <strain evidence="3">FD-172 SS1</strain>
    </source>
</reference>
<dbReference type="HOGENOM" id="CLU_2372496_0_0_1"/>
<dbReference type="EMBL" id="KL198028">
    <property type="protein sequence ID" value="KDQ16188.1"/>
    <property type="molecule type" value="Genomic_DNA"/>
</dbReference>
<proteinExistence type="predicted"/>
<keyword evidence="3" id="KW-1185">Reference proteome</keyword>
<evidence type="ECO:0000256" key="1">
    <source>
        <dbReference type="SAM" id="Phobius"/>
    </source>
</evidence>
<dbReference type="AlphaFoldDB" id="A0A067MK89"/>
<evidence type="ECO:0000313" key="2">
    <source>
        <dbReference type="EMBL" id="KDQ16188.1"/>
    </source>
</evidence>
<organism evidence="2 3">
    <name type="scientific">Botryobasidium botryosum (strain FD-172 SS1)</name>
    <dbReference type="NCBI Taxonomy" id="930990"/>
    <lineage>
        <taxon>Eukaryota</taxon>
        <taxon>Fungi</taxon>
        <taxon>Dikarya</taxon>
        <taxon>Basidiomycota</taxon>
        <taxon>Agaricomycotina</taxon>
        <taxon>Agaricomycetes</taxon>
        <taxon>Cantharellales</taxon>
        <taxon>Botryobasidiaceae</taxon>
        <taxon>Botryobasidium</taxon>
    </lineage>
</organism>